<feature type="compositionally biased region" description="Polar residues" evidence="1">
    <location>
        <begin position="129"/>
        <end position="144"/>
    </location>
</feature>
<gene>
    <name evidence="2" type="ORF">QBC42DRAFT_345259</name>
</gene>
<evidence type="ECO:0000256" key="1">
    <source>
        <dbReference type="SAM" id="MobiDB-lite"/>
    </source>
</evidence>
<dbReference type="Proteomes" id="UP001321749">
    <property type="component" value="Unassembled WGS sequence"/>
</dbReference>
<feature type="compositionally biased region" description="Polar residues" evidence="1">
    <location>
        <begin position="155"/>
        <end position="182"/>
    </location>
</feature>
<feature type="compositionally biased region" description="Low complexity" evidence="1">
    <location>
        <begin position="22"/>
        <end position="35"/>
    </location>
</feature>
<sequence length="450" mass="49810">MWAIVNQRSASASESPPPPPSSHQSQSSTTATSSLSFPPVVSYHVYSENLEYQEHQHHQQGEFCHSSEMDGSYNYTEVEIESSRVRVVRSQLSQIRSAVASRLSPGWWISNHLIPKPSRPSSPEIAPAATTSSNPQSPAGTTTQRRAHMQDEISRQTPQGQELLSTGSRSGGSVATTASHRQAVSARPPLRRTDWDRDSGVDWRFGGHGMSMIFDAESKGGVPELERSSYISGVRDMLRGLPNDLTQAEAAWILSQKMPKAISDLTATHAHPHSLPPSAPPNFVGKSFPTAQRNLIHQLVLPVIETVASFLRWIVPIVYGYAVCLAGELARLEKEHHYGERVVLPVVMWGLNWLGLTMIWLGNAFPGQMIWQVVSYLREGLVGAVGEFMEKESKERVDLDRERRGSNKEWEGIRRMAMQGILMGSMNGEGMEMGSLRGEGAKRAQRVQKV</sequence>
<evidence type="ECO:0000313" key="2">
    <source>
        <dbReference type="EMBL" id="KAK4463705.1"/>
    </source>
</evidence>
<evidence type="ECO:0000313" key="3">
    <source>
        <dbReference type="Proteomes" id="UP001321749"/>
    </source>
</evidence>
<reference evidence="2" key="1">
    <citation type="journal article" date="2023" name="Mol. Phylogenet. Evol.">
        <title>Genome-scale phylogeny and comparative genomics of the fungal order Sordariales.</title>
        <authorList>
            <person name="Hensen N."/>
            <person name="Bonometti L."/>
            <person name="Westerberg I."/>
            <person name="Brannstrom I.O."/>
            <person name="Guillou S."/>
            <person name="Cros-Aarteil S."/>
            <person name="Calhoun S."/>
            <person name="Haridas S."/>
            <person name="Kuo A."/>
            <person name="Mondo S."/>
            <person name="Pangilinan J."/>
            <person name="Riley R."/>
            <person name="LaButti K."/>
            <person name="Andreopoulos B."/>
            <person name="Lipzen A."/>
            <person name="Chen C."/>
            <person name="Yan M."/>
            <person name="Daum C."/>
            <person name="Ng V."/>
            <person name="Clum A."/>
            <person name="Steindorff A."/>
            <person name="Ohm R.A."/>
            <person name="Martin F."/>
            <person name="Silar P."/>
            <person name="Natvig D.O."/>
            <person name="Lalanne C."/>
            <person name="Gautier V."/>
            <person name="Ament-Velasquez S.L."/>
            <person name="Kruys A."/>
            <person name="Hutchinson M.I."/>
            <person name="Powell A.J."/>
            <person name="Barry K."/>
            <person name="Miller A.N."/>
            <person name="Grigoriev I.V."/>
            <person name="Debuchy R."/>
            <person name="Gladieux P."/>
            <person name="Hiltunen Thoren M."/>
            <person name="Johannesson H."/>
        </authorList>
    </citation>
    <scope>NUCLEOTIDE SEQUENCE</scope>
    <source>
        <strain evidence="2">PSN324</strain>
    </source>
</reference>
<reference evidence="2" key="2">
    <citation type="submission" date="2023-06" db="EMBL/GenBank/DDBJ databases">
        <authorList>
            <consortium name="Lawrence Berkeley National Laboratory"/>
            <person name="Mondo S.J."/>
            <person name="Hensen N."/>
            <person name="Bonometti L."/>
            <person name="Westerberg I."/>
            <person name="Brannstrom I.O."/>
            <person name="Guillou S."/>
            <person name="Cros-Aarteil S."/>
            <person name="Calhoun S."/>
            <person name="Haridas S."/>
            <person name="Kuo A."/>
            <person name="Pangilinan J."/>
            <person name="Riley R."/>
            <person name="Labutti K."/>
            <person name="Andreopoulos B."/>
            <person name="Lipzen A."/>
            <person name="Chen C."/>
            <person name="Yanf M."/>
            <person name="Daum C."/>
            <person name="Ng V."/>
            <person name="Clum A."/>
            <person name="Steindorff A."/>
            <person name="Ohm R."/>
            <person name="Martin F."/>
            <person name="Silar P."/>
            <person name="Natvig D."/>
            <person name="Lalanne C."/>
            <person name="Gautier V."/>
            <person name="Ament-Velasquez S.L."/>
            <person name="Kruys A."/>
            <person name="Hutchinson M.I."/>
            <person name="Powell A.J."/>
            <person name="Barry K."/>
            <person name="Miller A.N."/>
            <person name="Grigoriev I.V."/>
            <person name="Debuchy R."/>
            <person name="Gladieux P."/>
            <person name="Thoren M.H."/>
            <person name="Johannesson H."/>
        </authorList>
    </citation>
    <scope>NUCLEOTIDE SEQUENCE</scope>
    <source>
        <strain evidence="2">PSN324</strain>
    </source>
</reference>
<comment type="caution">
    <text evidence="2">The sequence shown here is derived from an EMBL/GenBank/DDBJ whole genome shotgun (WGS) entry which is preliminary data.</text>
</comment>
<keyword evidence="3" id="KW-1185">Reference proteome</keyword>
<feature type="region of interest" description="Disordered" evidence="1">
    <location>
        <begin position="117"/>
        <end position="198"/>
    </location>
</feature>
<dbReference type="AlphaFoldDB" id="A0AAV9HS65"/>
<accession>A0AAV9HS65</accession>
<proteinExistence type="predicted"/>
<organism evidence="2 3">
    <name type="scientific">Cladorrhinum samala</name>
    <dbReference type="NCBI Taxonomy" id="585594"/>
    <lineage>
        <taxon>Eukaryota</taxon>
        <taxon>Fungi</taxon>
        <taxon>Dikarya</taxon>
        <taxon>Ascomycota</taxon>
        <taxon>Pezizomycotina</taxon>
        <taxon>Sordariomycetes</taxon>
        <taxon>Sordariomycetidae</taxon>
        <taxon>Sordariales</taxon>
        <taxon>Podosporaceae</taxon>
        <taxon>Cladorrhinum</taxon>
    </lineage>
</organism>
<protein>
    <submittedName>
        <fullName evidence="2">Uncharacterized protein</fullName>
    </submittedName>
</protein>
<name>A0AAV9HS65_9PEZI</name>
<dbReference type="EMBL" id="MU864956">
    <property type="protein sequence ID" value="KAK4463705.1"/>
    <property type="molecule type" value="Genomic_DNA"/>
</dbReference>
<feature type="region of interest" description="Disordered" evidence="1">
    <location>
        <begin position="1"/>
        <end position="35"/>
    </location>
</feature>